<accession>A0A3B5K7H2</accession>
<dbReference type="GO" id="GO:1902004">
    <property type="term" value="P:positive regulation of amyloid-beta formation"/>
    <property type="evidence" value="ECO:0007669"/>
    <property type="project" value="TreeGrafter"/>
</dbReference>
<dbReference type="Proteomes" id="UP000005226">
    <property type="component" value="Chromosome 18"/>
</dbReference>
<feature type="domain" description="Gamma-secretase-activating protein C-terminal" evidence="1">
    <location>
        <begin position="1"/>
        <end position="59"/>
    </location>
</feature>
<reference evidence="2 3" key="1">
    <citation type="journal article" date="2011" name="Genome Biol. Evol.">
        <title>Integration of the genetic map and genome assembly of fugu facilitates insights into distinct features of genome evolution in teleosts and mammals.</title>
        <authorList>
            <person name="Kai W."/>
            <person name="Kikuchi K."/>
            <person name="Tohari S."/>
            <person name="Chew A.K."/>
            <person name="Tay A."/>
            <person name="Fujiwara A."/>
            <person name="Hosoya S."/>
            <person name="Suetake H."/>
            <person name="Naruse K."/>
            <person name="Brenner S."/>
            <person name="Suzuki Y."/>
            <person name="Venkatesh B."/>
        </authorList>
    </citation>
    <scope>NUCLEOTIDE SEQUENCE [LARGE SCALE GENOMIC DNA]</scope>
</reference>
<dbReference type="STRING" id="31033.ENSTRUP00000049325"/>
<protein>
    <recommendedName>
        <fullName evidence="1">Gamma-secretase-activating protein C-terminal domain-containing protein</fullName>
    </recommendedName>
</protein>
<evidence type="ECO:0000259" key="1">
    <source>
        <dbReference type="Pfam" id="PF14959"/>
    </source>
</evidence>
<proteinExistence type="predicted"/>
<dbReference type="GO" id="GO:0005802">
    <property type="term" value="C:trans-Golgi network"/>
    <property type="evidence" value="ECO:0007669"/>
    <property type="project" value="TreeGrafter"/>
</dbReference>
<organism evidence="2 3">
    <name type="scientific">Takifugu rubripes</name>
    <name type="common">Japanese pufferfish</name>
    <name type="synonym">Fugu rubripes</name>
    <dbReference type="NCBI Taxonomy" id="31033"/>
    <lineage>
        <taxon>Eukaryota</taxon>
        <taxon>Metazoa</taxon>
        <taxon>Chordata</taxon>
        <taxon>Craniata</taxon>
        <taxon>Vertebrata</taxon>
        <taxon>Euteleostomi</taxon>
        <taxon>Actinopterygii</taxon>
        <taxon>Neopterygii</taxon>
        <taxon>Teleostei</taxon>
        <taxon>Neoteleostei</taxon>
        <taxon>Acanthomorphata</taxon>
        <taxon>Eupercaria</taxon>
        <taxon>Tetraodontiformes</taxon>
        <taxon>Tetradontoidea</taxon>
        <taxon>Tetraodontidae</taxon>
        <taxon>Takifugu</taxon>
    </lineage>
</organism>
<dbReference type="GeneTree" id="ENSGT00390000012875"/>
<dbReference type="InterPro" id="IPR028010">
    <property type="entry name" value="GSAP_C_dom"/>
</dbReference>
<name>A0A3B5K7H2_TAKRU</name>
<dbReference type="AlphaFoldDB" id="A0A3B5K7H2"/>
<evidence type="ECO:0000313" key="2">
    <source>
        <dbReference type="Ensembl" id="ENSTRUP00000049325.1"/>
    </source>
</evidence>
<dbReference type="Pfam" id="PF14959">
    <property type="entry name" value="GSAP-16"/>
    <property type="match status" value="1"/>
</dbReference>
<dbReference type="OMA" id="MWDHPIS"/>
<dbReference type="PANTHER" id="PTHR13630:SF1">
    <property type="entry name" value="GAMMA-SECRETASE-ACTIVATING PROTEIN"/>
    <property type="match status" value="1"/>
</dbReference>
<dbReference type="InterPro" id="IPR026172">
    <property type="entry name" value="GSAP_fam"/>
</dbReference>
<dbReference type="InParanoid" id="A0A3B5K7H2"/>
<reference evidence="2" key="3">
    <citation type="submission" date="2025-09" db="UniProtKB">
        <authorList>
            <consortium name="Ensembl"/>
        </authorList>
    </citation>
    <scope>IDENTIFICATION</scope>
</reference>
<keyword evidence="3" id="KW-1185">Reference proteome</keyword>
<dbReference type="PANTHER" id="PTHR13630">
    <property type="entry name" value="GAMMA-SECRETASE-ACTIVATING PROTEIN"/>
    <property type="match status" value="1"/>
</dbReference>
<sequence length="159" mass="18248">MFRILEAMRDLCLPLPPGYHTLLAVFAVRCLPHHTFLQYIDHGVLQLTETFVSRLMTGTHTRSPRGIYRTWDHPISSASISRSYVRTVLEKHSKTRVTRHNPPENTAELSEFLPLAYLAKLLSDIEQQALNPFEEHVDAEFVQETALKQTLVLLGLEEK</sequence>
<reference evidence="2" key="2">
    <citation type="submission" date="2025-08" db="UniProtKB">
        <authorList>
            <consortium name="Ensembl"/>
        </authorList>
    </citation>
    <scope>IDENTIFICATION</scope>
</reference>
<dbReference type="Ensembl" id="ENSTRUT00000051896.2">
    <property type="protein sequence ID" value="ENSTRUP00000049325.1"/>
    <property type="gene ID" value="ENSTRUG00000025506.2"/>
</dbReference>
<evidence type="ECO:0000313" key="3">
    <source>
        <dbReference type="Proteomes" id="UP000005226"/>
    </source>
</evidence>